<dbReference type="SMR" id="A2DFA9"/>
<gene>
    <name evidence="1" type="ORF">TVAG_436610</name>
</gene>
<dbReference type="AlphaFoldDB" id="A2DFA9"/>
<keyword evidence="2" id="KW-1185">Reference proteome</keyword>
<evidence type="ECO:0000313" key="2">
    <source>
        <dbReference type="Proteomes" id="UP000001542"/>
    </source>
</evidence>
<dbReference type="EMBL" id="DS113194">
    <property type="protein sequence ID" value="EAY20837.1"/>
    <property type="molecule type" value="Genomic_DNA"/>
</dbReference>
<reference evidence="1" key="1">
    <citation type="submission" date="2006-10" db="EMBL/GenBank/DDBJ databases">
        <authorList>
            <person name="Amadeo P."/>
            <person name="Zhao Q."/>
            <person name="Wortman J."/>
            <person name="Fraser-Liggett C."/>
            <person name="Carlton J."/>
        </authorList>
    </citation>
    <scope>NUCLEOTIDE SEQUENCE</scope>
    <source>
        <strain evidence="1">G3</strain>
    </source>
</reference>
<reference evidence="1" key="2">
    <citation type="journal article" date="2007" name="Science">
        <title>Draft genome sequence of the sexually transmitted pathogen Trichomonas vaginalis.</title>
        <authorList>
            <person name="Carlton J.M."/>
            <person name="Hirt R.P."/>
            <person name="Silva J.C."/>
            <person name="Delcher A.L."/>
            <person name="Schatz M."/>
            <person name="Zhao Q."/>
            <person name="Wortman J.R."/>
            <person name="Bidwell S.L."/>
            <person name="Alsmark U.C.M."/>
            <person name="Besteiro S."/>
            <person name="Sicheritz-Ponten T."/>
            <person name="Noel C.J."/>
            <person name="Dacks J.B."/>
            <person name="Foster P.G."/>
            <person name="Simillion C."/>
            <person name="Van de Peer Y."/>
            <person name="Miranda-Saavedra D."/>
            <person name="Barton G.J."/>
            <person name="Westrop G.D."/>
            <person name="Mueller S."/>
            <person name="Dessi D."/>
            <person name="Fiori P.L."/>
            <person name="Ren Q."/>
            <person name="Paulsen I."/>
            <person name="Zhang H."/>
            <person name="Bastida-Corcuera F.D."/>
            <person name="Simoes-Barbosa A."/>
            <person name="Brown M.T."/>
            <person name="Hayes R.D."/>
            <person name="Mukherjee M."/>
            <person name="Okumura C.Y."/>
            <person name="Schneider R."/>
            <person name="Smith A.J."/>
            <person name="Vanacova S."/>
            <person name="Villalvazo M."/>
            <person name="Haas B.J."/>
            <person name="Pertea M."/>
            <person name="Feldblyum T.V."/>
            <person name="Utterback T.R."/>
            <person name="Shu C.L."/>
            <person name="Osoegawa K."/>
            <person name="de Jong P.J."/>
            <person name="Hrdy I."/>
            <person name="Horvathova L."/>
            <person name="Zubacova Z."/>
            <person name="Dolezal P."/>
            <person name="Malik S.B."/>
            <person name="Logsdon J.M. Jr."/>
            <person name="Henze K."/>
            <person name="Gupta A."/>
            <person name="Wang C.C."/>
            <person name="Dunne R.L."/>
            <person name="Upcroft J.A."/>
            <person name="Upcroft P."/>
            <person name="White O."/>
            <person name="Salzberg S.L."/>
            <person name="Tang P."/>
            <person name="Chiu C.-H."/>
            <person name="Lee Y.-S."/>
            <person name="Embley T.M."/>
            <person name="Coombs G.H."/>
            <person name="Mottram J.C."/>
            <person name="Tachezy J."/>
            <person name="Fraser-Liggett C.M."/>
            <person name="Johnson P.J."/>
        </authorList>
    </citation>
    <scope>NUCLEOTIDE SEQUENCE [LARGE SCALE GENOMIC DNA]</scope>
    <source>
        <strain evidence="1">G3</strain>
    </source>
</reference>
<dbReference type="KEGG" id="tva:5466382"/>
<organism evidence="1 2">
    <name type="scientific">Trichomonas vaginalis (strain ATCC PRA-98 / G3)</name>
    <dbReference type="NCBI Taxonomy" id="412133"/>
    <lineage>
        <taxon>Eukaryota</taxon>
        <taxon>Metamonada</taxon>
        <taxon>Parabasalia</taxon>
        <taxon>Trichomonadida</taxon>
        <taxon>Trichomonadidae</taxon>
        <taxon>Trichomonas</taxon>
    </lineage>
</organism>
<sequence length="241" mass="26982">METQTLQEPPKTEAEIAAKIAELQDTLIKIREGYRDLSNCQGEIDTKYNQKIEKATAQRLESLEKWRDCENEAALRLKQSQLVQIDNDGVHAMEQAKERIFQLMLLKYEMLAQKLPKAAKFFGSQNCPFIKTVNVELLKRQARVGIDLPNVPLMGADETRDFLSETTNQQILASINGTELKIGDNVFSVGTRAVIQIGKESPISGTITNIISSTIFFTPNEGEEISFSVQSINLGLVSFTK</sequence>
<protein>
    <submittedName>
        <fullName evidence="1">Uncharacterized protein</fullName>
    </submittedName>
</protein>
<name>A2DFA9_TRIV3</name>
<dbReference type="RefSeq" id="XP_001581823.1">
    <property type="nucleotide sequence ID" value="XM_001581773.1"/>
</dbReference>
<dbReference type="InParanoid" id="A2DFA9"/>
<proteinExistence type="predicted"/>
<dbReference type="Proteomes" id="UP000001542">
    <property type="component" value="Unassembled WGS sequence"/>
</dbReference>
<dbReference type="VEuPathDB" id="TrichDB:TVAGG3_0565650"/>
<evidence type="ECO:0000313" key="1">
    <source>
        <dbReference type="EMBL" id="EAY20837.1"/>
    </source>
</evidence>
<dbReference type="VEuPathDB" id="TrichDB:TVAG_436610"/>
<accession>A2DFA9</accession>